<gene>
    <name evidence="18" type="ORF">IAC29_07700</name>
</gene>
<comment type="similarity">
    <text evidence="2">Belongs to the BexD/CtrA/VexA family.</text>
</comment>
<keyword evidence="14" id="KW-0449">Lipoprotein</keyword>
<feature type="domain" description="SLBB" evidence="17">
    <location>
        <begin position="141"/>
        <end position="220"/>
    </location>
</feature>
<comment type="caution">
    <text evidence="18">The sequence shown here is derived from an EMBL/GenBank/DDBJ whole genome shotgun (WGS) entry which is preliminary data.</text>
</comment>
<dbReference type="InterPro" id="IPR049712">
    <property type="entry name" value="Poly_export"/>
</dbReference>
<organism evidence="18 19">
    <name type="scientific">Candidatus Cryptobacteroides merdigallinarum</name>
    <dbReference type="NCBI Taxonomy" id="2840770"/>
    <lineage>
        <taxon>Bacteria</taxon>
        <taxon>Pseudomonadati</taxon>
        <taxon>Bacteroidota</taxon>
        <taxon>Bacteroidia</taxon>
        <taxon>Bacteroidales</taxon>
        <taxon>Candidatus Cryptobacteroides</taxon>
    </lineage>
</organism>
<evidence type="ECO:0000256" key="12">
    <source>
        <dbReference type="ARBA" id="ARBA00023139"/>
    </source>
</evidence>
<dbReference type="Pfam" id="PF02563">
    <property type="entry name" value="Poly_export"/>
    <property type="match status" value="1"/>
</dbReference>
<keyword evidence="10" id="KW-0626">Porin</keyword>
<evidence type="ECO:0000256" key="14">
    <source>
        <dbReference type="ARBA" id="ARBA00023288"/>
    </source>
</evidence>
<evidence type="ECO:0000256" key="5">
    <source>
        <dbReference type="ARBA" id="ARBA00022597"/>
    </source>
</evidence>
<name>A0A9D9EL60_9BACT</name>
<dbReference type="EMBL" id="JADIMQ010000111">
    <property type="protein sequence ID" value="MBO8449137.1"/>
    <property type="molecule type" value="Genomic_DNA"/>
</dbReference>
<dbReference type="AlphaFoldDB" id="A0A9D9EL60"/>
<evidence type="ECO:0000313" key="18">
    <source>
        <dbReference type="EMBL" id="MBO8449137.1"/>
    </source>
</evidence>
<dbReference type="PANTHER" id="PTHR33619">
    <property type="entry name" value="POLYSACCHARIDE EXPORT PROTEIN GFCE-RELATED"/>
    <property type="match status" value="1"/>
</dbReference>
<proteinExistence type="inferred from homology"/>
<dbReference type="Pfam" id="PF22461">
    <property type="entry name" value="SLBB_2"/>
    <property type="match status" value="1"/>
</dbReference>
<evidence type="ECO:0000256" key="7">
    <source>
        <dbReference type="ARBA" id="ARBA00022729"/>
    </source>
</evidence>
<feature type="domain" description="Polysaccharide export protein N-terminal" evidence="16">
    <location>
        <begin position="38"/>
        <end position="136"/>
    </location>
</feature>
<dbReference type="Gene3D" id="3.30.1950.10">
    <property type="entry name" value="wza like domain"/>
    <property type="match status" value="1"/>
</dbReference>
<keyword evidence="8" id="KW-0625">Polysaccharide transport</keyword>
<keyword evidence="12" id="KW-0564">Palmitate</keyword>
<keyword evidence="4" id="KW-1134">Transmembrane beta strand</keyword>
<comment type="subcellular location">
    <subcellularLocation>
        <location evidence="1">Cell outer membrane</location>
        <topology evidence="1">Multi-pass membrane protein</topology>
    </subcellularLocation>
</comment>
<reference evidence="18" key="2">
    <citation type="journal article" date="2021" name="PeerJ">
        <title>Extensive microbial diversity within the chicken gut microbiome revealed by metagenomics and culture.</title>
        <authorList>
            <person name="Gilroy R."/>
            <person name="Ravi A."/>
            <person name="Getino M."/>
            <person name="Pursley I."/>
            <person name="Horton D.L."/>
            <person name="Alikhan N.F."/>
            <person name="Baker D."/>
            <person name="Gharbi K."/>
            <person name="Hall N."/>
            <person name="Watson M."/>
            <person name="Adriaenssens E.M."/>
            <person name="Foster-Nyarko E."/>
            <person name="Jarju S."/>
            <person name="Secka A."/>
            <person name="Antonio M."/>
            <person name="Oren A."/>
            <person name="Chaudhuri R.R."/>
            <person name="La Ragione R."/>
            <person name="Hildebrand F."/>
            <person name="Pallen M.J."/>
        </authorList>
    </citation>
    <scope>NUCLEOTIDE SEQUENCE</scope>
    <source>
        <strain evidence="18">20514</strain>
    </source>
</reference>
<dbReference type="PANTHER" id="PTHR33619:SF3">
    <property type="entry name" value="POLYSACCHARIDE EXPORT PROTEIN GFCE-RELATED"/>
    <property type="match status" value="1"/>
</dbReference>
<keyword evidence="9" id="KW-0406">Ion transport</keyword>
<evidence type="ECO:0000256" key="1">
    <source>
        <dbReference type="ARBA" id="ARBA00004571"/>
    </source>
</evidence>
<dbReference type="InterPro" id="IPR003715">
    <property type="entry name" value="Poly_export_N"/>
</dbReference>
<evidence type="ECO:0000256" key="10">
    <source>
        <dbReference type="ARBA" id="ARBA00023114"/>
    </source>
</evidence>
<evidence type="ECO:0000256" key="13">
    <source>
        <dbReference type="ARBA" id="ARBA00023237"/>
    </source>
</evidence>
<dbReference type="InterPro" id="IPR054765">
    <property type="entry name" value="SLBB_dom"/>
</dbReference>
<dbReference type="GO" id="GO:0006811">
    <property type="term" value="P:monoatomic ion transport"/>
    <property type="evidence" value="ECO:0007669"/>
    <property type="project" value="UniProtKB-KW"/>
</dbReference>
<evidence type="ECO:0000256" key="11">
    <source>
        <dbReference type="ARBA" id="ARBA00023136"/>
    </source>
</evidence>
<evidence type="ECO:0000256" key="8">
    <source>
        <dbReference type="ARBA" id="ARBA00023047"/>
    </source>
</evidence>
<keyword evidence="15" id="KW-1133">Transmembrane helix</keyword>
<sequence length="262" mass="28908">MVSALILAMTVTSCSTYKKINYLQDIVPDKTERIAINKGILIQPKDMISIVVSSRNPELALMFNLPVISYQAGSEVVSGQGSQRLLGYVVDNDGNIDFPVLGLVHAAGLTRWELANEIKERIVGMDYIKDPVVTVEFMNFKISVMGEVTSPGTYNIEGDKITLLQALSLAKDLTIFGRRDNVSVIREQGGERTVYQVDLRSASLFESPAYYLQQNDIVYVEPNKVRAGQSTINENNIKSVSLWVSIGSFLTSLAVLVVNLLN</sequence>
<dbReference type="GO" id="GO:0009279">
    <property type="term" value="C:cell outer membrane"/>
    <property type="evidence" value="ECO:0007669"/>
    <property type="project" value="UniProtKB-SubCell"/>
</dbReference>
<keyword evidence="7" id="KW-0732">Signal</keyword>
<evidence type="ECO:0000256" key="2">
    <source>
        <dbReference type="ARBA" id="ARBA00009450"/>
    </source>
</evidence>
<protein>
    <submittedName>
        <fullName evidence="18">Polysaccharide biosynthesis/export family protein</fullName>
    </submittedName>
</protein>
<dbReference type="Gene3D" id="3.10.560.10">
    <property type="entry name" value="Outer membrane lipoprotein wza domain like"/>
    <property type="match status" value="1"/>
</dbReference>
<feature type="transmembrane region" description="Helical" evidence="15">
    <location>
        <begin position="240"/>
        <end position="261"/>
    </location>
</feature>
<evidence type="ECO:0000259" key="17">
    <source>
        <dbReference type="Pfam" id="PF22461"/>
    </source>
</evidence>
<keyword evidence="13" id="KW-0998">Cell outer membrane</keyword>
<keyword evidence="11 15" id="KW-0472">Membrane</keyword>
<evidence type="ECO:0000256" key="6">
    <source>
        <dbReference type="ARBA" id="ARBA00022692"/>
    </source>
</evidence>
<keyword evidence="6 15" id="KW-0812">Transmembrane</keyword>
<evidence type="ECO:0000256" key="4">
    <source>
        <dbReference type="ARBA" id="ARBA00022452"/>
    </source>
</evidence>
<keyword evidence="5" id="KW-0762">Sugar transport</keyword>
<evidence type="ECO:0000256" key="9">
    <source>
        <dbReference type="ARBA" id="ARBA00023065"/>
    </source>
</evidence>
<dbReference type="GO" id="GO:0015159">
    <property type="term" value="F:polysaccharide transmembrane transporter activity"/>
    <property type="evidence" value="ECO:0007669"/>
    <property type="project" value="InterPro"/>
</dbReference>
<reference evidence="18" key="1">
    <citation type="submission" date="2020-10" db="EMBL/GenBank/DDBJ databases">
        <authorList>
            <person name="Gilroy R."/>
        </authorList>
    </citation>
    <scope>NUCLEOTIDE SEQUENCE</scope>
    <source>
        <strain evidence="18">20514</strain>
    </source>
</reference>
<evidence type="ECO:0000259" key="16">
    <source>
        <dbReference type="Pfam" id="PF02563"/>
    </source>
</evidence>
<dbReference type="Proteomes" id="UP000810252">
    <property type="component" value="Unassembled WGS sequence"/>
</dbReference>
<keyword evidence="3" id="KW-0813">Transport</keyword>
<evidence type="ECO:0000256" key="15">
    <source>
        <dbReference type="SAM" id="Phobius"/>
    </source>
</evidence>
<dbReference type="GO" id="GO:0046930">
    <property type="term" value="C:pore complex"/>
    <property type="evidence" value="ECO:0007669"/>
    <property type="project" value="UniProtKB-KW"/>
</dbReference>
<evidence type="ECO:0000256" key="3">
    <source>
        <dbReference type="ARBA" id="ARBA00022448"/>
    </source>
</evidence>
<accession>A0A9D9EL60</accession>
<dbReference type="GO" id="GO:0015288">
    <property type="term" value="F:porin activity"/>
    <property type="evidence" value="ECO:0007669"/>
    <property type="project" value="UniProtKB-KW"/>
</dbReference>
<evidence type="ECO:0000313" key="19">
    <source>
        <dbReference type="Proteomes" id="UP000810252"/>
    </source>
</evidence>